<dbReference type="SMART" id="SM00458">
    <property type="entry name" value="RICIN"/>
    <property type="match status" value="1"/>
</dbReference>
<evidence type="ECO:0000313" key="3">
    <source>
        <dbReference type="EMBL" id="MBR7675362.1"/>
    </source>
</evidence>
<comment type="caution">
    <text evidence="3">The sequence shown here is derived from an EMBL/GenBank/DDBJ whole genome shotgun (WGS) entry which is preliminary data.</text>
</comment>
<evidence type="ECO:0000256" key="1">
    <source>
        <dbReference type="SAM" id="MobiDB-lite"/>
    </source>
</evidence>
<feature type="compositionally biased region" description="Pro residues" evidence="1">
    <location>
        <begin position="192"/>
        <end position="207"/>
    </location>
</feature>
<feature type="region of interest" description="Disordered" evidence="1">
    <location>
        <begin position="301"/>
        <end position="381"/>
    </location>
</feature>
<feature type="compositionally biased region" description="Pro residues" evidence="1">
    <location>
        <begin position="142"/>
        <end position="164"/>
    </location>
</feature>
<dbReference type="InterPro" id="IPR035992">
    <property type="entry name" value="Ricin_B-like_lectins"/>
</dbReference>
<feature type="domain" description="Ricin B lectin" evidence="2">
    <location>
        <begin position="383"/>
        <end position="533"/>
    </location>
</feature>
<dbReference type="InterPro" id="IPR000772">
    <property type="entry name" value="Ricin_B_lectin"/>
</dbReference>
<organism evidence="3 4">
    <name type="scientific">Streptomyces daliensis</name>
    <dbReference type="NCBI Taxonomy" id="299421"/>
    <lineage>
        <taxon>Bacteria</taxon>
        <taxon>Bacillati</taxon>
        <taxon>Actinomycetota</taxon>
        <taxon>Actinomycetes</taxon>
        <taxon>Kitasatosporales</taxon>
        <taxon>Streptomycetaceae</taxon>
        <taxon>Streptomyces</taxon>
    </lineage>
</organism>
<dbReference type="EMBL" id="JAGSMN010000471">
    <property type="protein sequence ID" value="MBR7675362.1"/>
    <property type="molecule type" value="Genomic_DNA"/>
</dbReference>
<feature type="region of interest" description="Disordered" evidence="1">
    <location>
        <begin position="126"/>
        <end position="274"/>
    </location>
</feature>
<sequence>MNRGDDADEPAREYEPLTPASPADLGRLKSAGEGSGASPAFSVVISGDGSAVIDGDPVPVVPGEELDVAILDTLHGYARSRNAPVTAAISDPAAEYVAVVEVQPDGASKLLDQVYDEAHADAAAAVAGAGAGAPEPTEQAAPAPPVPEQTAPAPAPEPVAPAPGPEQAVQPPAPEQADATSVMPVVGTGPAAPVPPVGTGPAAPVPPAAGHEAEGLEPSKPSRFKPSMPSMPSMPSFSMGKGSSSKSKSSSPMSTPSFRAKGGQSDDEYQQPGLMERPLVMGGVAVSIVVLVVGSLVALGSGGSEGEAQQNKATGAENEAGKPKKPKQSTYPDPTSPSRSAESPSPKSGLSSPSPKKKSDKKDSGKDKPKDSPKADKDVPIPTGAVVLKNHFGFCADLPGQGKGQINQQIIDERECGGSAADNQRWKLDKSPENGPGGVDLYLIRNIKDGFCFDLGDYGPRQVGTKVAEYHCDASNKDNQLWWFDKRPDGAYWIRNHKSGDLCLTPDRWGTKTENVDLQLGVCDNSKQEWTFKKV</sequence>
<dbReference type="Gene3D" id="2.80.10.50">
    <property type="match status" value="1"/>
</dbReference>
<feature type="compositionally biased region" description="Low complexity" evidence="1">
    <location>
        <begin position="343"/>
        <end position="354"/>
    </location>
</feature>
<dbReference type="CDD" id="cd00161">
    <property type="entry name" value="beta-trefoil_Ricin-like"/>
    <property type="match status" value="1"/>
</dbReference>
<dbReference type="Proteomes" id="UP000675554">
    <property type="component" value="Unassembled WGS sequence"/>
</dbReference>
<protein>
    <submittedName>
        <fullName evidence="3">Ricin-type beta-trefoil lectin domain protein</fullName>
    </submittedName>
</protein>
<feature type="compositionally biased region" description="Low complexity" evidence="1">
    <location>
        <begin position="218"/>
        <end position="257"/>
    </location>
</feature>
<proteinExistence type="predicted"/>
<keyword evidence="4" id="KW-1185">Reference proteome</keyword>
<name>A0A8T4IW28_9ACTN</name>
<reference evidence="3" key="1">
    <citation type="submission" date="2021-04" db="EMBL/GenBank/DDBJ databases">
        <title>Sequencing of actinobacteria type strains.</title>
        <authorList>
            <person name="Nguyen G.-S."/>
            <person name="Wentzel A."/>
        </authorList>
    </citation>
    <scope>NUCLEOTIDE SEQUENCE</scope>
    <source>
        <strain evidence="3">DSM 42095</strain>
    </source>
</reference>
<feature type="region of interest" description="Disordered" evidence="1">
    <location>
        <begin position="1"/>
        <end position="39"/>
    </location>
</feature>
<dbReference type="Pfam" id="PF14200">
    <property type="entry name" value="RicinB_lectin_2"/>
    <property type="match status" value="1"/>
</dbReference>
<dbReference type="SUPFAM" id="SSF50370">
    <property type="entry name" value="Ricin B-like lectins"/>
    <property type="match status" value="1"/>
</dbReference>
<dbReference type="AlphaFoldDB" id="A0A8T4IW28"/>
<evidence type="ECO:0000313" key="4">
    <source>
        <dbReference type="Proteomes" id="UP000675554"/>
    </source>
</evidence>
<feature type="compositionally biased region" description="Low complexity" evidence="1">
    <location>
        <begin position="126"/>
        <end position="141"/>
    </location>
</feature>
<feature type="compositionally biased region" description="Basic and acidic residues" evidence="1">
    <location>
        <begin position="360"/>
        <end position="379"/>
    </location>
</feature>
<gene>
    <name evidence="3" type="ORF">KDA82_20525</name>
</gene>
<dbReference type="PROSITE" id="PS50231">
    <property type="entry name" value="RICIN_B_LECTIN"/>
    <property type="match status" value="1"/>
</dbReference>
<feature type="compositionally biased region" description="Polar residues" evidence="1">
    <location>
        <begin position="328"/>
        <end position="342"/>
    </location>
</feature>
<evidence type="ECO:0000259" key="2">
    <source>
        <dbReference type="SMART" id="SM00458"/>
    </source>
</evidence>
<accession>A0A8T4IW28</accession>
<feature type="compositionally biased region" description="Low complexity" evidence="1">
    <location>
        <begin position="165"/>
        <end position="191"/>
    </location>
</feature>